<dbReference type="CDD" id="cd00599">
    <property type="entry name" value="GH25_muramidase"/>
    <property type="match status" value="1"/>
</dbReference>
<dbReference type="PANTHER" id="PTHR34135:SF2">
    <property type="entry name" value="LYSOZYME"/>
    <property type="match status" value="1"/>
</dbReference>
<dbReference type="GO" id="GO:0003796">
    <property type="term" value="F:lysozyme activity"/>
    <property type="evidence" value="ECO:0007669"/>
    <property type="project" value="InterPro"/>
</dbReference>
<dbReference type="Gene3D" id="3.20.20.80">
    <property type="entry name" value="Glycosidases"/>
    <property type="match status" value="1"/>
</dbReference>
<gene>
    <name evidence="5" type="ORF">EYS09_03900</name>
</gene>
<dbReference type="SUPFAM" id="SSF51445">
    <property type="entry name" value="(Trans)glycosidases"/>
    <property type="match status" value="1"/>
</dbReference>
<dbReference type="GO" id="GO:0009253">
    <property type="term" value="P:peptidoglycan catabolic process"/>
    <property type="evidence" value="ECO:0007669"/>
    <property type="project" value="InterPro"/>
</dbReference>
<dbReference type="SMART" id="SM00257">
    <property type="entry name" value="LysM"/>
    <property type="match status" value="1"/>
</dbReference>
<evidence type="ECO:0000256" key="1">
    <source>
        <dbReference type="ARBA" id="ARBA00010646"/>
    </source>
</evidence>
<comment type="similarity">
    <text evidence="1">Belongs to the glycosyl hydrolase 25 family.</text>
</comment>
<dbReference type="InterPro" id="IPR018077">
    <property type="entry name" value="Glyco_hydro_fam25_subgr"/>
</dbReference>
<dbReference type="InterPro" id="IPR036779">
    <property type="entry name" value="LysM_dom_sf"/>
</dbReference>
<dbReference type="InterPro" id="IPR017853">
    <property type="entry name" value="GH"/>
</dbReference>
<comment type="caution">
    <text evidence="5">The sequence shown here is derived from an EMBL/GenBank/DDBJ whole genome shotgun (WGS) entry which is preliminary data.</text>
</comment>
<protein>
    <submittedName>
        <fullName evidence="5">LysM peptidoglycan-binding domain-containing protein</fullName>
    </submittedName>
</protein>
<dbReference type="Pfam" id="PF01183">
    <property type="entry name" value="Glyco_hydro_25"/>
    <property type="match status" value="1"/>
</dbReference>
<name>A0A4Q9I022_STRKA</name>
<keyword evidence="3" id="KW-0326">Glycosidase</keyword>
<evidence type="ECO:0000313" key="6">
    <source>
        <dbReference type="Proteomes" id="UP000292452"/>
    </source>
</evidence>
<dbReference type="SUPFAM" id="SSF54106">
    <property type="entry name" value="LysM domain"/>
    <property type="match status" value="1"/>
</dbReference>
<dbReference type="EMBL" id="SIXH01000021">
    <property type="protein sequence ID" value="TBO60922.1"/>
    <property type="molecule type" value="Genomic_DNA"/>
</dbReference>
<dbReference type="Pfam" id="PF01476">
    <property type="entry name" value="LysM"/>
    <property type="match status" value="1"/>
</dbReference>
<keyword evidence="6" id="KW-1185">Reference proteome</keyword>
<accession>A0A4Q9I022</accession>
<proteinExistence type="inferred from homology"/>
<dbReference type="PANTHER" id="PTHR34135">
    <property type="entry name" value="LYSOZYME"/>
    <property type="match status" value="1"/>
</dbReference>
<dbReference type="InterPro" id="IPR002053">
    <property type="entry name" value="Glyco_hydro_25"/>
</dbReference>
<dbReference type="PROSITE" id="PS51904">
    <property type="entry name" value="GLYCOSYL_HYDROL_F25_2"/>
    <property type="match status" value="1"/>
</dbReference>
<dbReference type="CDD" id="cd00118">
    <property type="entry name" value="LysM"/>
    <property type="match status" value="1"/>
</dbReference>
<dbReference type="AlphaFoldDB" id="A0A4Q9I022"/>
<dbReference type="Proteomes" id="UP000292452">
    <property type="component" value="Unassembled WGS sequence"/>
</dbReference>
<dbReference type="InterPro" id="IPR018392">
    <property type="entry name" value="LysM"/>
</dbReference>
<sequence length="243" mass="26429">MINGVDVSSYNTSYSAEGLDFVFVKATEGRSYVNPNQSAQAAKARRAGCVVGFYHFLWPGNIAAQAAYFVEKCASVEGDLLAVDWETTGSGTAASSAEKDQFLKEVKRLRPTHRVLLYCNRDFWLNRDSTSYAADGLWIADYVTASRPRIKAPWLFHQHADKPLDTNVGAFPDQAALRKWATGTAAPPNHPSLPPAATYTVRSGDTLSGIAARYGTTVAKLAAANHISNPDRIYAGQTLKIVK</sequence>
<evidence type="ECO:0000256" key="3">
    <source>
        <dbReference type="ARBA" id="ARBA00023295"/>
    </source>
</evidence>
<dbReference type="SMART" id="SM00641">
    <property type="entry name" value="Glyco_25"/>
    <property type="match status" value="1"/>
</dbReference>
<dbReference type="GO" id="GO:0016052">
    <property type="term" value="P:carbohydrate catabolic process"/>
    <property type="evidence" value="ECO:0007669"/>
    <property type="project" value="TreeGrafter"/>
</dbReference>
<keyword evidence="2" id="KW-0378">Hydrolase</keyword>
<reference evidence="5 6" key="1">
    <citation type="submission" date="2019-02" db="EMBL/GenBank/DDBJ databases">
        <title>Draft Genome Sequence of Streptomyces sp. AM-2504, identified by 16S rRNA comparative analysis as a Streptomyces Kasugaensis strain.</title>
        <authorList>
            <person name="Napolioni V."/>
            <person name="Giuliodori A.M."/>
            <person name="Spurio R."/>
            <person name="Fabbretti A."/>
        </authorList>
    </citation>
    <scope>NUCLEOTIDE SEQUENCE [LARGE SCALE GENOMIC DNA]</scope>
    <source>
        <strain evidence="5 6">AM-2504</strain>
    </source>
</reference>
<evidence type="ECO:0000313" key="5">
    <source>
        <dbReference type="EMBL" id="TBO60922.1"/>
    </source>
</evidence>
<evidence type="ECO:0000259" key="4">
    <source>
        <dbReference type="PROSITE" id="PS51782"/>
    </source>
</evidence>
<organism evidence="5 6">
    <name type="scientific">Streptomyces kasugaensis</name>
    <dbReference type="NCBI Taxonomy" id="1946"/>
    <lineage>
        <taxon>Bacteria</taxon>
        <taxon>Bacillati</taxon>
        <taxon>Actinomycetota</taxon>
        <taxon>Actinomycetes</taxon>
        <taxon>Kitasatosporales</taxon>
        <taxon>Streptomycetaceae</taxon>
        <taxon>Streptomyces</taxon>
    </lineage>
</organism>
<evidence type="ECO:0000256" key="2">
    <source>
        <dbReference type="ARBA" id="ARBA00022801"/>
    </source>
</evidence>
<dbReference type="GO" id="GO:0016998">
    <property type="term" value="P:cell wall macromolecule catabolic process"/>
    <property type="evidence" value="ECO:0007669"/>
    <property type="project" value="InterPro"/>
</dbReference>
<feature type="domain" description="LysM" evidence="4">
    <location>
        <begin position="197"/>
        <end position="241"/>
    </location>
</feature>
<dbReference type="PROSITE" id="PS51782">
    <property type="entry name" value="LYSM"/>
    <property type="match status" value="1"/>
</dbReference>
<dbReference type="Gene3D" id="3.10.350.10">
    <property type="entry name" value="LysM domain"/>
    <property type="match status" value="1"/>
</dbReference>